<keyword evidence="1 4" id="KW-0808">Transferase</keyword>
<protein>
    <submittedName>
        <fullName evidence="4">Mycothiol acetyltransferase</fullName>
        <ecNumber evidence="4">2.3.1.189</ecNumber>
    </submittedName>
</protein>
<accession>A0A3G8JSK1</accession>
<name>A0A3G8JSK1_9ACTN</name>
<dbReference type="InterPro" id="IPR016181">
    <property type="entry name" value="Acyl_CoA_acyltransferase"/>
</dbReference>
<keyword evidence="2 4" id="KW-0012">Acyltransferase</keyword>
<evidence type="ECO:0000313" key="4">
    <source>
        <dbReference type="EMBL" id="AZG47705.1"/>
    </source>
</evidence>
<dbReference type="KEGG" id="gom:D7316_04317"/>
<dbReference type="InterPro" id="IPR000182">
    <property type="entry name" value="GNAT_dom"/>
</dbReference>
<evidence type="ECO:0000259" key="3">
    <source>
        <dbReference type="PROSITE" id="PS51186"/>
    </source>
</evidence>
<dbReference type="PANTHER" id="PTHR43072:SF23">
    <property type="entry name" value="UPF0039 PROTEIN C11D3.02C"/>
    <property type="match status" value="1"/>
</dbReference>
<evidence type="ECO:0000313" key="5">
    <source>
        <dbReference type="Proteomes" id="UP000271469"/>
    </source>
</evidence>
<dbReference type="PROSITE" id="PS51186">
    <property type="entry name" value="GNAT"/>
    <property type="match status" value="1"/>
</dbReference>
<dbReference type="CDD" id="cd04301">
    <property type="entry name" value="NAT_SF"/>
    <property type="match status" value="1"/>
</dbReference>
<dbReference type="GO" id="GO:0035447">
    <property type="term" value="F:mycothiol synthase activity"/>
    <property type="evidence" value="ECO:0007669"/>
    <property type="project" value="UniProtKB-EC"/>
</dbReference>
<dbReference type="Pfam" id="PF00583">
    <property type="entry name" value="Acetyltransf_1"/>
    <property type="match status" value="1"/>
</dbReference>
<evidence type="ECO:0000256" key="1">
    <source>
        <dbReference type="ARBA" id="ARBA00022679"/>
    </source>
</evidence>
<proteinExistence type="predicted"/>
<dbReference type="EMBL" id="CP033972">
    <property type="protein sequence ID" value="AZG47705.1"/>
    <property type="molecule type" value="Genomic_DNA"/>
</dbReference>
<dbReference type="Gene3D" id="3.40.630.30">
    <property type="match status" value="1"/>
</dbReference>
<gene>
    <name evidence="4" type="primary">mshD_4</name>
    <name evidence="4" type="ORF">D7316_04317</name>
</gene>
<dbReference type="OrthoDB" id="4688486at2"/>
<dbReference type="PANTHER" id="PTHR43072">
    <property type="entry name" value="N-ACETYLTRANSFERASE"/>
    <property type="match status" value="1"/>
</dbReference>
<sequence>MISYEWRPKLSDDDLDAVLELVAAATDYDEEAGFAHIDPEIVRAADDGSGTVRHLAIKARRDLGPQEDGPMVVVAYLHLFVDDEGLGTVSYVVHPDYRSRGITTLLVEEIGLDVGGVRGWDGSGATALRCWAYSTHPASERLTKRFDVPAVSRQWTVVRHLTGPFALPIDRPEIPDGLVVGEPRELAGGDAAVVDILGRAALPDAQRERLESDVGRGGGQVIEARDDAGRIVGFVWYSTDQRIHLELRAAPVHAVVLDPGARGRGLGGVLLVAAMERQKDAGVQVSMLRIDPDDASAVRMCRLLGFEQEDAHSCYQVGETSNPPPAFS</sequence>
<evidence type="ECO:0000256" key="2">
    <source>
        <dbReference type="ARBA" id="ARBA00023315"/>
    </source>
</evidence>
<dbReference type="Proteomes" id="UP000271469">
    <property type="component" value="Chromosome"/>
</dbReference>
<dbReference type="SUPFAM" id="SSF55729">
    <property type="entry name" value="Acyl-CoA N-acyltransferases (Nat)"/>
    <property type="match status" value="1"/>
</dbReference>
<dbReference type="EC" id="2.3.1.189" evidence="4"/>
<feature type="domain" description="N-acetyltransferase" evidence="3">
    <location>
        <begin position="181"/>
        <end position="328"/>
    </location>
</feature>
<dbReference type="RefSeq" id="WP_124710022.1">
    <property type="nucleotide sequence ID" value="NZ_CP033972.1"/>
</dbReference>
<dbReference type="AlphaFoldDB" id="A0A3G8JSK1"/>
<reference evidence="4 5" key="1">
    <citation type="submission" date="2018-11" db="EMBL/GenBank/DDBJ databases">
        <title>Gordonia insulae sp. nov., isolated from an island soil.</title>
        <authorList>
            <person name="Kim Y.S."/>
            <person name="Kim S.B."/>
        </authorList>
    </citation>
    <scope>NUCLEOTIDE SEQUENCE [LARGE SCALE GENOMIC DNA]</scope>
    <source>
        <strain evidence="4 5">MMS17-SY073</strain>
    </source>
</reference>
<keyword evidence="5" id="KW-1185">Reference proteome</keyword>
<organism evidence="4 5">
    <name type="scientific">Gordonia insulae</name>
    <dbReference type="NCBI Taxonomy" id="2420509"/>
    <lineage>
        <taxon>Bacteria</taxon>
        <taxon>Bacillati</taxon>
        <taxon>Actinomycetota</taxon>
        <taxon>Actinomycetes</taxon>
        <taxon>Mycobacteriales</taxon>
        <taxon>Gordoniaceae</taxon>
        <taxon>Gordonia</taxon>
    </lineage>
</organism>